<dbReference type="EMBL" id="BMZH01000005">
    <property type="protein sequence ID" value="GHA93400.1"/>
    <property type="molecule type" value="Genomic_DNA"/>
</dbReference>
<evidence type="ECO:0000256" key="3">
    <source>
        <dbReference type="PROSITE-ProRule" id="PRU10038"/>
    </source>
</evidence>
<name>A0A8J3G2G3_9PROT</name>
<dbReference type="InterPro" id="IPR029058">
    <property type="entry name" value="AB_hydrolase_fold"/>
</dbReference>
<comment type="similarity">
    <text evidence="1">Belongs to the 'GDXG' lipolytic enzyme family.</text>
</comment>
<dbReference type="Pfam" id="PF07859">
    <property type="entry name" value="Abhydrolase_3"/>
    <property type="match status" value="1"/>
</dbReference>
<reference evidence="5" key="1">
    <citation type="journal article" date="2014" name="Int. J. Syst. Evol. Microbiol.">
        <title>Complete genome sequence of Corynebacterium casei LMG S-19264T (=DSM 44701T), isolated from a smear-ripened cheese.</title>
        <authorList>
            <consortium name="US DOE Joint Genome Institute (JGI-PGF)"/>
            <person name="Walter F."/>
            <person name="Albersmeier A."/>
            <person name="Kalinowski J."/>
            <person name="Ruckert C."/>
        </authorList>
    </citation>
    <scope>NUCLEOTIDE SEQUENCE</scope>
    <source>
        <strain evidence="5">KCTC 32513</strain>
    </source>
</reference>
<dbReference type="InterPro" id="IPR013094">
    <property type="entry name" value="AB_hydrolase_3"/>
</dbReference>
<feature type="active site" evidence="3">
    <location>
        <position position="203"/>
    </location>
</feature>
<feature type="domain" description="Alpha/beta hydrolase fold-3" evidence="4">
    <location>
        <begin position="125"/>
        <end position="339"/>
    </location>
</feature>
<dbReference type="RefSeq" id="WP_189497131.1">
    <property type="nucleotide sequence ID" value="NZ_BMZH01000005.1"/>
</dbReference>
<dbReference type="PANTHER" id="PTHR48081:SF8">
    <property type="entry name" value="ALPHA_BETA HYDROLASE FOLD-3 DOMAIN-CONTAINING PROTEIN-RELATED"/>
    <property type="match status" value="1"/>
</dbReference>
<evidence type="ECO:0000259" key="4">
    <source>
        <dbReference type="Pfam" id="PF07859"/>
    </source>
</evidence>
<dbReference type="InterPro" id="IPR050300">
    <property type="entry name" value="GDXG_lipolytic_enzyme"/>
</dbReference>
<accession>A0A8J3G2G3</accession>
<dbReference type="PROSITE" id="PS01174">
    <property type="entry name" value="LIPASE_GDXG_SER"/>
    <property type="match status" value="1"/>
</dbReference>
<dbReference type="Proteomes" id="UP000634004">
    <property type="component" value="Unassembled WGS sequence"/>
</dbReference>
<dbReference type="PANTHER" id="PTHR48081">
    <property type="entry name" value="AB HYDROLASE SUPERFAMILY PROTEIN C4A8.06C"/>
    <property type="match status" value="1"/>
</dbReference>
<keyword evidence="2 5" id="KW-0378">Hydrolase</keyword>
<evidence type="ECO:0000256" key="1">
    <source>
        <dbReference type="ARBA" id="ARBA00010515"/>
    </source>
</evidence>
<dbReference type="Gene3D" id="3.40.50.1820">
    <property type="entry name" value="alpha/beta hydrolase"/>
    <property type="match status" value="1"/>
</dbReference>
<proteinExistence type="inferred from homology"/>
<sequence>MIPIILGSAALLGGAAYVARRRLSGPSLKKHDSQPPLFRDCDPNSEGVTKVNAYLVENFIKPAAEAGTKLGATVGWEDKRERFEEAGLARTDLKAEYRDDWIEVEGRKIHGRWTLVDGHDPDRRILYYHGGAFTVGSDVSHRPATVNLAKRTGCAVFAPNYRLMPENKRRDTISDARAAYHWILDNGPDGEAPVKALGVAGDSAGGNLTLMISNYARDNGLRQADAIYALSPSTDSTAASPTFKQNLETDLMLQPLLRPMIKIPRSLLLLGMRKSIAMNPSHTDVSPIFADLSNLPPTLVQASSTEMLYGDAVRYVNKATAAGTDATLQAWSHMPHVFQIFDDVLPEAHDALDEAAAFFRKHGVAKP</sequence>
<gene>
    <name evidence="5" type="ORF">GCM10009069_15580</name>
</gene>
<dbReference type="SUPFAM" id="SSF53474">
    <property type="entry name" value="alpha/beta-Hydrolases"/>
    <property type="match status" value="1"/>
</dbReference>
<evidence type="ECO:0000256" key="2">
    <source>
        <dbReference type="ARBA" id="ARBA00022801"/>
    </source>
</evidence>
<dbReference type="InterPro" id="IPR033140">
    <property type="entry name" value="Lipase_GDXG_put_SER_AS"/>
</dbReference>
<evidence type="ECO:0000313" key="6">
    <source>
        <dbReference type="Proteomes" id="UP000634004"/>
    </source>
</evidence>
<reference evidence="5" key="2">
    <citation type="submission" date="2020-09" db="EMBL/GenBank/DDBJ databases">
        <authorList>
            <person name="Sun Q."/>
            <person name="Kim S."/>
        </authorList>
    </citation>
    <scope>NUCLEOTIDE SEQUENCE</scope>
    <source>
        <strain evidence="5">KCTC 32513</strain>
    </source>
</reference>
<organism evidence="5 6">
    <name type="scientific">Algimonas arctica</name>
    <dbReference type="NCBI Taxonomy" id="1479486"/>
    <lineage>
        <taxon>Bacteria</taxon>
        <taxon>Pseudomonadati</taxon>
        <taxon>Pseudomonadota</taxon>
        <taxon>Alphaproteobacteria</taxon>
        <taxon>Maricaulales</taxon>
        <taxon>Robiginitomaculaceae</taxon>
        <taxon>Algimonas</taxon>
    </lineage>
</organism>
<dbReference type="AlphaFoldDB" id="A0A8J3G2G3"/>
<protein>
    <submittedName>
        <fullName evidence="5">Hydrolase</fullName>
    </submittedName>
</protein>
<evidence type="ECO:0000313" key="5">
    <source>
        <dbReference type="EMBL" id="GHA93400.1"/>
    </source>
</evidence>
<dbReference type="GO" id="GO:0016787">
    <property type="term" value="F:hydrolase activity"/>
    <property type="evidence" value="ECO:0007669"/>
    <property type="project" value="UniProtKB-KW"/>
</dbReference>
<keyword evidence="6" id="KW-1185">Reference proteome</keyword>
<comment type="caution">
    <text evidence="5">The sequence shown here is derived from an EMBL/GenBank/DDBJ whole genome shotgun (WGS) entry which is preliminary data.</text>
</comment>